<dbReference type="RefSeq" id="WP_104552294.1">
    <property type="nucleotide sequence ID" value="NZ_CP168178.1"/>
</dbReference>
<evidence type="ECO:0000313" key="2">
    <source>
        <dbReference type="Proteomes" id="UP001140230"/>
    </source>
</evidence>
<gene>
    <name evidence="1" type="ORF">NY667_24770</name>
</gene>
<comment type="caution">
    <text evidence="1">The sequence shown here is derived from an EMBL/GenBank/DDBJ whole genome shotgun (WGS) entry which is preliminary data.</text>
</comment>
<sequence length="144" mass="15844">MSELQPKDLVGQCFAVHLAAAPLIEKEFGLSAVPTLGWISLSNEELFHTDEQDLGRYMIEGIPSRRMNLHCWLTLSSFEIVDITIATSFAIVNGTDEGLGGVLAKHWSAITGGVQYHPQLVGEEYLERTGMLLNIPIHQLAGQQ</sequence>
<evidence type="ECO:0000313" key="1">
    <source>
        <dbReference type="EMBL" id="MDC8640883.1"/>
    </source>
</evidence>
<dbReference type="EMBL" id="JANWTP010000234">
    <property type="protein sequence ID" value="MDC8640883.1"/>
    <property type="molecule type" value="Genomic_DNA"/>
</dbReference>
<accession>A0A9X4BWW1</accession>
<dbReference type="Proteomes" id="UP001140230">
    <property type="component" value="Unassembled WGS sequence"/>
</dbReference>
<protein>
    <submittedName>
        <fullName evidence="1">Uncharacterized protein</fullName>
    </submittedName>
</protein>
<organism evidence="1 2">
    <name type="scientific">Xanthomonas hortorum pv. hederae</name>
    <dbReference type="NCBI Taxonomy" id="453603"/>
    <lineage>
        <taxon>Bacteria</taxon>
        <taxon>Pseudomonadati</taxon>
        <taxon>Pseudomonadota</taxon>
        <taxon>Gammaproteobacteria</taxon>
        <taxon>Lysobacterales</taxon>
        <taxon>Lysobacteraceae</taxon>
        <taxon>Xanthomonas</taxon>
    </lineage>
</organism>
<name>A0A9X4BWW1_9XANT</name>
<dbReference type="AlphaFoldDB" id="A0A9X4BWW1"/>
<reference evidence="1" key="2">
    <citation type="submission" date="2022-08" db="EMBL/GenBank/DDBJ databases">
        <authorList>
            <person name="Iruegas-Bocardo F."/>
            <person name="Weisberg A.J."/>
            <person name="Riutta E.R."/>
            <person name="Kilday K."/>
            <person name="Bonkowski J.C."/>
            <person name="Creswell T."/>
            <person name="Daughtrey M.L."/>
            <person name="Rane K."/>
            <person name="Grunwald N.J."/>
            <person name="Chang J.H."/>
            <person name="Putnam M.L."/>
        </authorList>
    </citation>
    <scope>NUCLEOTIDE SEQUENCE</scope>
    <source>
        <strain evidence="1">22-338</strain>
    </source>
</reference>
<reference evidence="1" key="1">
    <citation type="journal article" date="2022" name="Phytopathology">
        <title>Whole genome sequencing-based tracing of a 2022 introduction and outbreak of Xanthomonas hortorum pv. pelargonii.</title>
        <authorList>
            <person name="Iruegas Bocardo F."/>
            <person name="Weisberg A.J."/>
            <person name="Riutta E.R."/>
            <person name="Kilday K.B."/>
            <person name="Bonkowski J.C."/>
            <person name="Creswell T.C."/>
            <person name="Daughtrey M."/>
            <person name="Rane K.K."/>
            <person name="Grunwald N.J."/>
            <person name="Chang J.H."/>
            <person name="Putnam M."/>
        </authorList>
    </citation>
    <scope>NUCLEOTIDE SEQUENCE</scope>
    <source>
        <strain evidence="1">22-338</strain>
    </source>
</reference>
<proteinExistence type="predicted"/>